<reference evidence="3" key="1">
    <citation type="journal article" date="2003" name="Arch. Virol.">
        <title>A putative DNA helicase and novel oligoribonuclease in the Diachasmimorpha longicaudata entomopoxvirus (DlEPV).</title>
        <authorList>
            <person name="Mwaengo D.M."/>
            <person name="Lawrence P.O."/>
        </authorList>
    </citation>
    <scope>NUCLEOTIDE SEQUENCE</scope>
</reference>
<keyword evidence="2" id="KW-0812">Transmembrane</keyword>
<keyword evidence="5" id="KW-1185">Reference proteome</keyword>
<dbReference type="EMBL" id="AF409094">
    <property type="protein sequence ID" value="AAN88019.1"/>
    <property type="molecule type" value="Genomic_DNA"/>
</dbReference>
<reference evidence="4 5" key="2">
    <citation type="submission" date="2015-04" db="EMBL/GenBank/DDBJ databases">
        <title>Diachasmimorpha longicaudata entomopoxvirus genome.</title>
        <authorList>
            <person name="Coffman K.A."/>
            <person name="Burke G.R."/>
        </authorList>
    </citation>
    <scope>NUCLEOTIDE SEQUENCE [LARGE SCALE GENOMIC DNA]</scope>
</reference>
<dbReference type="EMBL" id="KR095315">
    <property type="protein sequence ID" value="AKS26370.1"/>
    <property type="molecule type" value="Genomic_DNA"/>
</dbReference>
<accession>Q8B5Y6</accession>
<protein>
    <submittedName>
        <fullName evidence="3">Putative transcription factor</fullName>
    </submittedName>
</protein>
<proteinExistence type="predicted"/>
<feature type="transmembrane region" description="Helical" evidence="2">
    <location>
        <begin position="6"/>
        <end position="24"/>
    </location>
</feature>
<keyword evidence="2" id="KW-0472">Membrane</keyword>
<keyword evidence="1" id="KW-0175">Coiled coil</keyword>
<evidence type="ECO:0000256" key="2">
    <source>
        <dbReference type="SAM" id="Phobius"/>
    </source>
</evidence>
<organism evidence="3">
    <name type="scientific">Diachasmimorpha longicaudata entomopoxvirus</name>
    <dbReference type="NCBI Taxonomy" id="109981"/>
    <lineage>
        <taxon>Viruses</taxon>
        <taxon>Varidnaviria</taxon>
        <taxon>Bamfordvirae</taxon>
        <taxon>Nucleocytoviricota</taxon>
        <taxon>Pokkesviricetes</taxon>
        <taxon>Chitovirales</taxon>
        <taxon>Poxviridae</taxon>
        <taxon>Entomopoxvirinae</taxon>
        <taxon>Epsilonentomopoxvirus</taxon>
        <taxon>Epsilonentomopoxvirus dlongicaudata</taxon>
        <taxon>Diachasmimorpha entomopoxvirus</taxon>
    </lineage>
</organism>
<sequence length="117" mass="13818">MDFLYVLMIFIIFFAIAYNVSILLNEDKIFKAKQFTIDYFLGVKEQVPTRKTQETTLNPEKIRALLEVLRNDQIAFNKEHPESATERKDILKELTKKIENLEEKNNKLNQKLDALKL</sequence>
<evidence type="ECO:0000313" key="3">
    <source>
        <dbReference type="EMBL" id="AAN88019.1"/>
    </source>
</evidence>
<evidence type="ECO:0000313" key="5">
    <source>
        <dbReference type="Proteomes" id="UP000593702"/>
    </source>
</evidence>
<name>Q8B5Y6_9POXV</name>
<dbReference type="Proteomes" id="UP000593702">
    <property type="component" value="Segment"/>
</dbReference>
<keyword evidence="2" id="KW-1133">Transmembrane helix</keyword>
<evidence type="ECO:0000313" key="4">
    <source>
        <dbReference type="EMBL" id="AKS26370.1"/>
    </source>
</evidence>
<gene>
    <name evidence="4" type="ORF">DLEV_079</name>
</gene>
<evidence type="ECO:0000256" key="1">
    <source>
        <dbReference type="SAM" id="Coils"/>
    </source>
</evidence>
<feature type="coiled-coil region" evidence="1">
    <location>
        <begin position="84"/>
        <end position="114"/>
    </location>
</feature>